<dbReference type="AlphaFoldDB" id="A0AAV3PHI3"/>
<reference evidence="1 2" key="1">
    <citation type="submission" date="2024-01" db="EMBL/GenBank/DDBJ databases">
        <title>The complete chloroplast genome sequence of Lithospermum erythrorhizon: insights into the phylogenetic relationship among Boraginaceae species and the maternal lineages of purple gromwells.</title>
        <authorList>
            <person name="Okada T."/>
            <person name="Watanabe K."/>
        </authorList>
    </citation>
    <scope>NUCLEOTIDE SEQUENCE [LARGE SCALE GENOMIC DNA]</scope>
</reference>
<organism evidence="1 2">
    <name type="scientific">Lithospermum erythrorhizon</name>
    <name type="common">Purple gromwell</name>
    <name type="synonym">Lithospermum officinale var. erythrorhizon</name>
    <dbReference type="NCBI Taxonomy" id="34254"/>
    <lineage>
        <taxon>Eukaryota</taxon>
        <taxon>Viridiplantae</taxon>
        <taxon>Streptophyta</taxon>
        <taxon>Embryophyta</taxon>
        <taxon>Tracheophyta</taxon>
        <taxon>Spermatophyta</taxon>
        <taxon>Magnoliopsida</taxon>
        <taxon>eudicotyledons</taxon>
        <taxon>Gunneridae</taxon>
        <taxon>Pentapetalae</taxon>
        <taxon>asterids</taxon>
        <taxon>lamiids</taxon>
        <taxon>Boraginales</taxon>
        <taxon>Boraginaceae</taxon>
        <taxon>Boraginoideae</taxon>
        <taxon>Lithospermeae</taxon>
        <taxon>Lithospermum</taxon>
    </lineage>
</organism>
<name>A0AAV3PHI3_LITER</name>
<comment type="caution">
    <text evidence="1">The sequence shown here is derived from an EMBL/GenBank/DDBJ whole genome shotgun (WGS) entry which is preliminary data.</text>
</comment>
<evidence type="ECO:0000313" key="2">
    <source>
        <dbReference type="Proteomes" id="UP001454036"/>
    </source>
</evidence>
<accession>A0AAV3PHI3</accession>
<proteinExistence type="predicted"/>
<protein>
    <recommendedName>
        <fullName evidence="3">Pesticidal crystal cry8Ba protein</fullName>
    </recommendedName>
</protein>
<evidence type="ECO:0000313" key="1">
    <source>
        <dbReference type="EMBL" id="GAA0150713.1"/>
    </source>
</evidence>
<gene>
    <name evidence="1" type="ORF">LIER_09590</name>
</gene>
<keyword evidence="2" id="KW-1185">Reference proteome</keyword>
<dbReference type="PANTHER" id="PTHR31110">
    <property type="entry name" value="PESTICIDAL CRYSTAL CRY8BA PROTEIN"/>
    <property type="match status" value="1"/>
</dbReference>
<dbReference type="EMBL" id="BAABME010001642">
    <property type="protein sequence ID" value="GAA0150713.1"/>
    <property type="molecule type" value="Genomic_DNA"/>
</dbReference>
<dbReference type="PANTHER" id="PTHR31110:SF2">
    <property type="entry name" value="PESTICIDAL CRYSTAL CRY8BA PROTEIN"/>
    <property type="match status" value="1"/>
</dbReference>
<sequence>MAGMQKNKYSENIPSAPPLNVLDHVSQVSRSETVRVSGATSYSEINGDSASVNISNAYKATPVVANLSSTPDPSVRTASVSSYPVSACFPTYHASELGSWYGVISYEACVRLCLHAWARGCKEAPFFLENECAVLRNSFSLKHVLLQSEEELMTRRSSELISEAAAIRTKKTLGKMKVQVRKVKIGLDSPTGCSFSSIKPSQVKVDALRTKISNTKSTMCAEWANVRKTRVRPHIPSNGSISQKSLAYMHVGAQYMKELSGVVKVGLTSMRNNSSTSEAEHETHYCLLRLKSMPEEDAVRMLPGSGENYVFLPDGLGDDLVIEVHDSKGTYHGRVVAQMADIADDPGDKLRWWSIYREPDHELIGRIQLYINYGRSHDETSNIKCGSVAETVSYDFILETAMKDQRFQQRKLQLHGPWKWLITEFSKYYGVSDAYTNLRYLSYIMDVATPTADCLDLVYDLLLPVARRSRPKETLSRQENRILGEVSEQIEQIISVVFENYKSLDESSPSGVTDVLKPASGSAAPALASALKLYNLLNDILSPEAQLKLCKYFQIAARKRCKRYLAETEDYVSNNNESLSIDPQALSTAYQKMRILCLNLKSEIFTDIQIHHMHILPSFLDLSNISSSIYSTELSTRIRNFLLSYPPTSPSLHVMEIAIETADYQRDLLTWNINPVKGGVDAKELFHSYISRWIQGKRVFLLDSCKLDKVKSNQRQQPATPFVEDIYNKLKESLDEYEVIINRWPEYAFPLECAVADVEKAVVDTLENLYADVLYPLKENSMPVKLGLKYVHKFAKGGASSYTVPNELGIALNSMKRMLNVLRPPIEAELKSWSSCIACNGIDVPGEHLSEITVMLRAKLRTYSQGVTEKLVENTKLQNTTKLKKILQDAKEGDVNSDMRNRMQPLKELLEKMINQLHVVFDEQLFVTVCRSFWDRMGQDLLKLLQERKENMSLYKASRLAISVLDDTFASKMQQLVGKSLQEQDLEPPRSILEAQSMLCKDPVNHKDNNYFY</sequence>
<evidence type="ECO:0008006" key="3">
    <source>
        <dbReference type="Google" id="ProtNLM"/>
    </source>
</evidence>
<dbReference type="Proteomes" id="UP001454036">
    <property type="component" value="Unassembled WGS sequence"/>
</dbReference>